<dbReference type="InterPro" id="IPR016162">
    <property type="entry name" value="Ald_DH_N"/>
</dbReference>
<dbReference type="NCBIfam" id="TIGR03240">
    <property type="entry name" value="arg_catab_astD"/>
    <property type="match status" value="1"/>
</dbReference>
<dbReference type="Gene3D" id="3.40.309.10">
    <property type="entry name" value="Aldehyde Dehydrogenase, Chain A, domain 2"/>
    <property type="match status" value="1"/>
</dbReference>
<dbReference type="Pfam" id="PF00171">
    <property type="entry name" value="Aldedh"/>
    <property type="match status" value="1"/>
</dbReference>
<dbReference type="Gene3D" id="3.40.605.10">
    <property type="entry name" value="Aldehyde Dehydrogenase, Chain A, domain 1"/>
    <property type="match status" value="1"/>
</dbReference>
<dbReference type="GO" id="GO:0043824">
    <property type="term" value="F:succinylglutamate-semialdehyde dehydrogenase activity"/>
    <property type="evidence" value="ECO:0007669"/>
    <property type="project" value="UniProtKB-EC"/>
</dbReference>
<dbReference type="PROSITE" id="PS00687">
    <property type="entry name" value="ALDEHYDE_DEHYDR_GLU"/>
    <property type="match status" value="1"/>
</dbReference>
<evidence type="ECO:0000256" key="1">
    <source>
        <dbReference type="ARBA" id="ARBA00022503"/>
    </source>
</evidence>
<feature type="active site" evidence="4">
    <location>
        <position position="280"/>
    </location>
</feature>
<sequence length="489" mass="52317">MANLSNYIDGEWLAGSGQELVTIDPSTGRQTWTSKESSKEDVARAVQAARAHFEDWALTPLEQRVAVCQRFRDLLKEHNEELAAIIAEEVGKPLWEARTEVTTMANKVDISVQSFGARTGEVASKVADGNAVLRHRPHGVFAVFGPYNFPGHLPNGHIVPALIAGNTVVFKPSEFAPRTAVRTVQLWEQAGLPKGVLNLVNGGRETGMALGANADVDGILFTGSSQTGAALHKQFGGMPGKMLALEMGGNNPLVVWDVKDIDPAVHHAVMSAFISAGQRCTCARRLIVHDTPEGQAFIDRLVEVAARLVVGPSNAEPQPFMGPVVSAQVAQRLVEAQQMMEQKGGKVLLQMRQLDPNAGFVTAGIVDVTDAQGIPDEEWFGPLLQIVRVPDFDSAIKAANATEFGLAAALLSPSEELWKRFAIKARAGVVNWNRPTTGAASSAPFGGVGKSGNHRPSAYYAADYCAYPVASIETAELEMPAKLSPGLSF</sequence>
<gene>
    <name evidence="4 7" type="primary">astD</name>
    <name evidence="7" type="ORF">ACFPO9_16465</name>
</gene>
<dbReference type="CDD" id="cd07095">
    <property type="entry name" value="ALDH_SGSD_AstD"/>
    <property type="match status" value="1"/>
</dbReference>
<dbReference type="PANTHER" id="PTHR11699">
    <property type="entry name" value="ALDEHYDE DEHYDROGENASE-RELATED"/>
    <property type="match status" value="1"/>
</dbReference>
<comment type="similarity">
    <text evidence="4">Belongs to the aldehyde dehydrogenase family. AstD subfamily.</text>
</comment>
<evidence type="ECO:0000256" key="3">
    <source>
        <dbReference type="ARBA" id="ARBA00023027"/>
    </source>
</evidence>
<evidence type="ECO:0000259" key="6">
    <source>
        <dbReference type="Pfam" id="PF00171"/>
    </source>
</evidence>
<feature type="domain" description="Aldehyde dehydrogenase" evidence="6">
    <location>
        <begin position="12"/>
        <end position="463"/>
    </location>
</feature>
<dbReference type="HAMAP" id="MF_01174">
    <property type="entry name" value="Aldedh_AstD"/>
    <property type="match status" value="1"/>
</dbReference>
<dbReference type="Proteomes" id="UP001596086">
    <property type="component" value="Unassembled WGS sequence"/>
</dbReference>
<proteinExistence type="inferred from homology"/>
<dbReference type="InterPro" id="IPR016163">
    <property type="entry name" value="Ald_DH_C"/>
</dbReference>
<feature type="binding site" evidence="4">
    <location>
        <begin position="223"/>
        <end position="228"/>
    </location>
    <ligand>
        <name>NAD(+)</name>
        <dbReference type="ChEBI" id="CHEBI:57540"/>
    </ligand>
</feature>
<dbReference type="NCBIfam" id="NF006992">
    <property type="entry name" value="PRK09457.1"/>
    <property type="match status" value="1"/>
</dbReference>
<keyword evidence="8" id="KW-1185">Reference proteome</keyword>
<evidence type="ECO:0000313" key="8">
    <source>
        <dbReference type="Proteomes" id="UP001596086"/>
    </source>
</evidence>
<comment type="caution">
    <text evidence="7">The sequence shown here is derived from an EMBL/GenBank/DDBJ whole genome shotgun (WGS) entry which is preliminary data.</text>
</comment>
<dbReference type="PROSITE" id="PS00070">
    <property type="entry name" value="ALDEHYDE_DEHYDR_CYS"/>
    <property type="match status" value="1"/>
</dbReference>
<protein>
    <recommendedName>
        <fullName evidence="4">N-succinylglutamate 5-semialdehyde dehydrogenase</fullName>
        <ecNumber evidence="4">1.2.1.71</ecNumber>
    </recommendedName>
    <alternativeName>
        <fullName evidence="4">Succinylglutamic semialdehyde dehydrogenase</fullName>
        <shortName evidence="4">SGSD</shortName>
    </alternativeName>
</protein>
<comment type="catalytic activity">
    <reaction evidence="4">
        <text>N-succinyl-L-glutamate 5-semialdehyde + NAD(+) + H2O = N-succinyl-L-glutamate + NADH + 2 H(+)</text>
        <dbReference type="Rhea" id="RHEA:10812"/>
        <dbReference type="ChEBI" id="CHEBI:15377"/>
        <dbReference type="ChEBI" id="CHEBI:15378"/>
        <dbReference type="ChEBI" id="CHEBI:57540"/>
        <dbReference type="ChEBI" id="CHEBI:57945"/>
        <dbReference type="ChEBI" id="CHEBI:58520"/>
        <dbReference type="ChEBI" id="CHEBI:58763"/>
        <dbReference type="EC" id="1.2.1.71"/>
    </reaction>
</comment>
<evidence type="ECO:0000313" key="7">
    <source>
        <dbReference type="EMBL" id="MFC5550109.1"/>
    </source>
</evidence>
<dbReference type="InterPro" id="IPR016160">
    <property type="entry name" value="Ald_DH_CS_CYS"/>
</dbReference>
<dbReference type="InterPro" id="IPR017649">
    <property type="entry name" value="SuccinylGlu_semiald_DH_AstD"/>
</dbReference>
<dbReference type="InterPro" id="IPR015590">
    <property type="entry name" value="Aldehyde_DH_dom"/>
</dbReference>
<dbReference type="EC" id="1.2.1.71" evidence="4"/>
<evidence type="ECO:0000256" key="4">
    <source>
        <dbReference type="HAMAP-Rule" id="MF_01174"/>
    </source>
</evidence>
<feature type="active site" evidence="4 5">
    <location>
        <position position="246"/>
    </location>
</feature>
<dbReference type="InterPro" id="IPR029510">
    <property type="entry name" value="Ald_DH_CS_GLU"/>
</dbReference>
<reference evidence="8" key="1">
    <citation type="journal article" date="2019" name="Int. J. Syst. Evol. Microbiol.">
        <title>The Global Catalogue of Microorganisms (GCM) 10K type strain sequencing project: providing services to taxonomists for standard genome sequencing and annotation.</title>
        <authorList>
            <consortium name="The Broad Institute Genomics Platform"/>
            <consortium name="The Broad Institute Genome Sequencing Center for Infectious Disease"/>
            <person name="Wu L."/>
            <person name="Ma J."/>
        </authorList>
    </citation>
    <scope>NUCLEOTIDE SEQUENCE [LARGE SCALE GENOMIC DNA]</scope>
    <source>
        <strain evidence="8">CGMCC 4.5798</strain>
    </source>
</reference>
<comment type="pathway">
    <text evidence="4">Amino-acid degradation; L-arginine degradation via AST pathway; L-glutamate and succinate from L-arginine: step 4/5.</text>
</comment>
<dbReference type="EMBL" id="JBHSMZ010000012">
    <property type="protein sequence ID" value="MFC5550109.1"/>
    <property type="molecule type" value="Genomic_DNA"/>
</dbReference>
<keyword evidence="3 4" id="KW-0520">NAD</keyword>
<dbReference type="SUPFAM" id="SSF53720">
    <property type="entry name" value="ALDH-like"/>
    <property type="match status" value="1"/>
</dbReference>
<dbReference type="InterPro" id="IPR016161">
    <property type="entry name" value="Ald_DH/histidinol_DH"/>
</dbReference>
<keyword evidence="1 4" id="KW-0056">Arginine metabolism</keyword>
<evidence type="ECO:0000256" key="2">
    <source>
        <dbReference type="ARBA" id="ARBA00023002"/>
    </source>
</evidence>
<name>A0ABW0RZ70_9BURK</name>
<accession>A0ABW0RZ70</accession>
<evidence type="ECO:0000256" key="5">
    <source>
        <dbReference type="PROSITE-ProRule" id="PRU10007"/>
    </source>
</evidence>
<keyword evidence="2 4" id="KW-0560">Oxidoreductase</keyword>
<dbReference type="RefSeq" id="WP_379772229.1">
    <property type="nucleotide sequence ID" value="NZ_JBHSMZ010000012.1"/>
</dbReference>
<organism evidence="7 8">
    <name type="scientific">Massilia aerilata</name>
    <dbReference type="NCBI Taxonomy" id="453817"/>
    <lineage>
        <taxon>Bacteria</taxon>
        <taxon>Pseudomonadati</taxon>
        <taxon>Pseudomonadota</taxon>
        <taxon>Betaproteobacteria</taxon>
        <taxon>Burkholderiales</taxon>
        <taxon>Oxalobacteraceae</taxon>
        <taxon>Telluria group</taxon>
        <taxon>Massilia</taxon>
    </lineage>
</organism>
<comment type="function">
    <text evidence="4">Catalyzes the NAD-dependent reduction of succinylglutamate semialdehyde into succinylglutamate.</text>
</comment>